<gene>
    <name evidence="5" type="ORF">J2S77_001196</name>
</gene>
<dbReference type="InterPro" id="IPR039422">
    <property type="entry name" value="MarR/SlyA-like"/>
</dbReference>
<sequence length="156" mass="18050">MNEEEYRIRKEDPSLKLFVVLSKASGTLNHLAQHDMTRYGLNPSEFALLELLYHRGRQPLQKIGERILLTSGSITYVVNNLEAKGWLTRVPSPNDRRVTYAEITEAGRDLLNEIFPKHWQAIEQFMDGLTEEEKREAITLMKKLGRSAETHMHEDS</sequence>
<evidence type="ECO:0000259" key="4">
    <source>
        <dbReference type="PROSITE" id="PS50995"/>
    </source>
</evidence>
<dbReference type="InterPro" id="IPR036388">
    <property type="entry name" value="WH-like_DNA-bd_sf"/>
</dbReference>
<dbReference type="EMBL" id="JAUSTQ010000004">
    <property type="protein sequence ID" value="MDQ0159232.1"/>
    <property type="molecule type" value="Genomic_DNA"/>
</dbReference>
<keyword evidence="3" id="KW-0804">Transcription</keyword>
<evidence type="ECO:0000313" key="5">
    <source>
        <dbReference type="EMBL" id="MDQ0159232.1"/>
    </source>
</evidence>
<dbReference type="Proteomes" id="UP001224359">
    <property type="component" value="Unassembled WGS sequence"/>
</dbReference>
<dbReference type="InterPro" id="IPR036390">
    <property type="entry name" value="WH_DNA-bd_sf"/>
</dbReference>
<protein>
    <submittedName>
        <fullName evidence="5">MarR family 2-MHQ and catechol resistance regulon transcriptional repressor</fullName>
    </submittedName>
</protein>
<dbReference type="InterPro" id="IPR023187">
    <property type="entry name" value="Tscrpt_reg_MarR-type_CS"/>
</dbReference>
<feature type="domain" description="HTH marR-type" evidence="4">
    <location>
        <begin position="14"/>
        <end position="146"/>
    </location>
</feature>
<proteinExistence type="predicted"/>
<keyword evidence="2" id="KW-0238">DNA-binding</keyword>
<evidence type="ECO:0000256" key="2">
    <source>
        <dbReference type="ARBA" id="ARBA00023125"/>
    </source>
</evidence>
<evidence type="ECO:0000256" key="1">
    <source>
        <dbReference type="ARBA" id="ARBA00023015"/>
    </source>
</evidence>
<dbReference type="Gene3D" id="1.10.10.10">
    <property type="entry name" value="Winged helix-like DNA-binding domain superfamily/Winged helix DNA-binding domain"/>
    <property type="match status" value="1"/>
</dbReference>
<keyword evidence="1" id="KW-0805">Transcription regulation</keyword>
<dbReference type="RefSeq" id="WP_306975549.1">
    <property type="nucleotide sequence ID" value="NZ_JAUSTQ010000004.1"/>
</dbReference>
<evidence type="ECO:0000313" key="6">
    <source>
        <dbReference type="Proteomes" id="UP001224359"/>
    </source>
</evidence>
<name>A0ABT9VE38_9BACI</name>
<evidence type="ECO:0000256" key="3">
    <source>
        <dbReference type="ARBA" id="ARBA00023163"/>
    </source>
</evidence>
<dbReference type="SUPFAM" id="SSF46785">
    <property type="entry name" value="Winged helix' DNA-binding domain"/>
    <property type="match status" value="1"/>
</dbReference>
<organism evidence="5 6">
    <name type="scientific">Alkalibacillus salilacus</name>
    <dbReference type="NCBI Taxonomy" id="284582"/>
    <lineage>
        <taxon>Bacteria</taxon>
        <taxon>Bacillati</taxon>
        <taxon>Bacillota</taxon>
        <taxon>Bacilli</taxon>
        <taxon>Bacillales</taxon>
        <taxon>Bacillaceae</taxon>
        <taxon>Alkalibacillus</taxon>
    </lineage>
</organism>
<dbReference type="PROSITE" id="PS50995">
    <property type="entry name" value="HTH_MARR_2"/>
    <property type="match status" value="1"/>
</dbReference>
<dbReference type="PANTHER" id="PTHR33164">
    <property type="entry name" value="TRANSCRIPTIONAL REGULATOR, MARR FAMILY"/>
    <property type="match status" value="1"/>
</dbReference>
<dbReference type="InterPro" id="IPR000835">
    <property type="entry name" value="HTH_MarR-typ"/>
</dbReference>
<keyword evidence="6" id="KW-1185">Reference proteome</keyword>
<dbReference type="PANTHER" id="PTHR33164:SF56">
    <property type="entry name" value="HTH-TYPE TRANSCRIPTIONAL REGULATOR MHQR"/>
    <property type="match status" value="1"/>
</dbReference>
<dbReference type="Pfam" id="PF01047">
    <property type="entry name" value="MarR"/>
    <property type="match status" value="1"/>
</dbReference>
<accession>A0ABT9VE38</accession>
<dbReference type="PROSITE" id="PS01117">
    <property type="entry name" value="HTH_MARR_1"/>
    <property type="match status" value="1"/>
</dbReference>
<reference evidence="5 6" key="1">
    <citation type="submission" date="2023-07" db="EMBL/GenBank/DDBJ databases">
        <title>Genomic Encyclopedia of Type Strains, Phase IV (KMG-IV): sequencing the most valuable type-strain genomes for metagenomic binning, comparative biology and taxonomic classification.</title>
        <authorList>
            <person name="Goeker M."/>
        </authorList>
    </citation>
    <scope>NUCLEOTIDE SEQUENCE [LARGE SCALE GENOMIC DNA]</scope>
    <source>
        <strain evidence="5 6">DSM 16460</strain>
    </source>
</reference>
<dbReference type="PRINTS" id="PR00598">
    <property type="entry name" value="HTHMARR"/>
</dbReference>
<dbReference type="SMART" id="SM00347">
    <property type="entry name" value="HTH_MARR"/>
    <property type="match status" value="1"/>
</dbReference>
<comment type="caution">
    <text evidence="5">The sequence shown here is derived from an EMBL/GenBank/DDBJ whole genome shotgun (WGS) entry which is preliminary data.</text>
</comment>